<evidence type="ECO:0000259" key="1">
    <source>
        <dbReference type="Pfam" id="PF00027"/>
    </source>
</evidence>
<organism evidence="2 3">
    <name type="scientific">Sandaracinus amylolyticus</name>
    <dbReference type="NCBI Taxonomy" id="927083"/>
    <lineage>
        <taxon>Bacteria</taxon>
        <taxon>Pseudomonadati</taxon>
        <taxon>Myxococcota</taxon>
        <taxon>Polyangia</taxon>
        <taxon>Polyangiales</taxon>
        <taxon>Sandaracinaceae</taxon>
        <taxon>Sandaracinus</taxon>
    </lineage>
</organism>
<proteinExistence type="predicted"/>
<gene>
    <name evidence="2" type="ORF">DB32_001540</name>
</gene>
<dbReference type="Pfam" id="PF00027">
    <property type="entry name" value="cNMP_binding"/>
    <property type="match status" value="1"/>
</dbReference>
<dbReference type="RefSeq" id="WP_053231741.1">
    <property type="nucleotide sequence ID" value="NZ_CP011125.1"/>
</dbReference>
<dbReference type="STRING" id="927083.DB32_001540"/>
<dbReference type="InterPro" id="IPR018490">
    <property type="entry name" value="cNMP-bd_dom_sf"/>
</dbReference>
<accession>A0A0F6YG66</accession>
<sequence>MSDATASAERELWGLRLAQLFALPLASAGPLVQRGRLRRFAPRDILAAPGRPLDELHWVLDGSVEVTRLGRAYGRAGAGDAVAAIVAWARDPIGVGAIATTTTHTLSFPADRLSTLLEGRSPLFEPSLRSVARDAIAIRRRLGASAGYVPGADAERAPDLLDPVDRMLLVRDATGGARNTRIEAIADLASVAMPVELAAGQALWRAGDARSGWCLLLASGEIIGRAREPDQTFVHRRGDAAGLLDAFAATPRWYDATVQRTASALRIERDDLLEIIGDHPALQDEMFQRMGGAALRALDR</sequence>
<dbReference type="Gene3D" id="2.60.120.10">
    <property type="entry name" value="Jelly Rolls"/>
    <property type="match status" value="2"/>
</dbReference>
<reference evidence="2 3" key="1">
    <citation type="submission" date="2015-03" db="EMBL/GenBank/DDBJ databases">
        <title>Genome assembly of Sandaracinus amylolyticus DSM 53668.</title>
        <authorList>
            <person name="Sharma G."/>
            <person name="Subramanian S."/>
        </authorList>
    </citation>
    <scope>NUCLEOTIDE SEQUENCE [LARGE SCALE GENOMIC DNA]</scope>
    <source>
        <strain evidence="2 3">DSM 53668</strain>
    </source>
</reference>
<dbReference type="EMBL" id="CP011125">
    <property type="protein sequence ID" value="AKF04391.1"/>
    <property type="molecule type" value="Genomic_DNA"/>
</dbReference>
<dbReference type="InterPro" id="IPR014710">
    <property type="entry name" value="RmlC-like_jellyroll"/>
</dbReference>
<protein>
    <submittedName>
        <fullName evidence="2">Transcriptional regulator, Crp/Fnr family protein</fullName>
    </submittedName>
</protein>
<name>A0A0F6YG66_9BACT</name>
<dbReference type="KEGG" id="samy:DB32_001540"/>
<dbReference type="CDD" id="cd00038">
    <property type="entry name" value="CAP_ED"/>
    <property type="match status" value="2"/>
</dbReference>
<evidence type="ECO:0000313" key="3">
    <source>
        <dbReference type="Proteomes" id="UP000034883"/>
    </source>
</evidence>
<keyword evidence="3" id="KW-1185">Reference proteome</keyword>
<dbReference type="Proteomes" id="UP000034883">
    <property type="component" value="Chromosome"/>
</dbReference>
<dbReference type="SUPFAM" id="SSF51206">
    <property type="entry name" value="cAMP-binding domain-like"/>
    <property type="match status" value="2"/>
</dbReference>
<dbReference type="InterPro" id="IPR000595">
    <property type="entry name" value="cNMP-bd_dom"/>
</dbReference>
<dbReference type="AlphaFoldDB" id="A0A0F6YG66"/>
<feature type="domain" description="Cyclic nucleotide-binding" evidence="1">
    <location>
        <begin position="195"/>
        <end position="277"/>
    </location>
</feature>
<evidence type="ECO:0000313" key="2">
    <source>
        <dbReference type="EMBL" id="AKF04391.1"/>
    </source>
</evidence>